<proteinExistence type="inferred from homology"/>
<evidence type="ECO:0000256" key="6">
    <source>
        <dbReference type="RuleBase" id="RU910714"/>
    </source>
</evidence>
<keyword evidence="3 6" id="KW-0560">Oxidoreductase</keyword>
<dbReference type="PANTHER" id="PTHR22981">
    <property type="entry name" value="3-HYDROXYISOBUTYRATE DEHYDROGENASE-RELATED"/>
    <property type="match status" value="1"/>
</dbReference>
<dbReference type="GO" id="GO:0006574">
    <property type="term" value="P:L-valine catabolic process"/>
    <property type="evidence" value="ECO:0007669"/>
    <property type="project" value="UniProtKB-UniPathway"/>
</dbReference>
<evidence type="ECO:0000256" key="2">
    <source>
        <dbReference type="ARBA" id="ARBA00022456"/>
    </source>
</evidence>
<dbReference type="Gene3D" id="1.10.1040.10">
    <property type="entry name" value="N-(1-d-carboxylethyl)-l-norvaline Dehydrogenase, domain 2"/>
    <property type="match status" value="1"/>
</dbReference>
<reference evidence="9 10" key="1">
    <citation type="submission" date="2014-09" db="EMBL/GenBank/DDBJ databases">
        <title>Vibrio maritimus JCM 19240. (C210) whole genome shotgun sequence.</title>
        <authorList>
            <person name="Sawabe T."/>
            <person name="Meirelles P."/>
            <person name="Nakanishi M."/>
            <person name="Sayaka M."/>
            <person name="Hattori M."/>
            <person name="Ohkuma M."/>
        </authorList>
    </citation>
    <scope>NUCLEOTIDE SEQUENCE [LARGE SCALE GENOMIC DNA]</scope>
    <source>
        <strain evidence="9 10">JCM 19240</strain>
    </source>
</reference>
<evidence type="ECO:0000259" key="7">
    <source>
        <dbReference type="Pfam" id="PF03446"/>
    </source>
</evidence>
<dbReference type="GO" id="GO:0050661">
    <property type="term" value="F:NADP binding"/>
    <property type="evidence" value="ECO:0007669"/>
    <property type="project" value="InterPro"/>
</dbReference>
<dbReference type="SUPFAM" id="SSF51735">
    <property type="entry name" value="NAD(P)-binding Rossmann-fold domains"/>
    <property type="match status" value="1"/>
</dbReference>
<dbReference type="InterPro" id="IPR008927">
    <property type="entry name" value="6-PGluconate_DH-like_C_sf"/>
</dbReference>
<reference evidence="9 10" key="2">
    <citation type="submission" date="2014-09" db="EMBL/GenBank/DDBJ databases">
        <authorList>
            <consortium name="NBRP consortium"/>
            <person name="Sawabe T."/>
            <person name="Meirelles P."/>
            <person name="Nakanishi M."/>
            <person name="Sayaka M."/>
            <person name="Hattori M."/>
            <person name="Ohkuma M."/>
        </authorList>
    </citation>
    <scope>NUCLEOTIDE SEQUENCE [LARGE SCALE GENOMIC DNA]</scope>
    <source>
        <strain evidence="9 10">JCM 19240</strain>
    </source>
</reference>
<comment type="catalytic activity">
    <reaction evidence="6">
        <text>3-hydroxy-2-methylpropanoate + NAD(+) = 2-methyl-3-oxopropanoate + NADH + H(+)</text>
        <dbReference type="Rhea" id="RHEA:17681"/>
        <dbReference type="ChEBI" id="CHEBI:11805"/>
        <dbReference type="ChEBI" id="CHEBI:15378"/>
        <dbReference type="ChEBI" id="CHEBI:57540"/>
        <dbReference type="ChEBI" id="CHEBI:57700"/>
        <dbReference type="ChEBI" id="CHEBI:57945"/>
        <dbReference type="EC" id="1.1.1.31"/>
    </reaction>
</comment>
<evidence type="ECO:0000256" key="5">
    <source>
        <dbReference type="PIRSR" id="PIRSR000103-1"/>
    </source>
</evidence>
<dbReference type="EC" id="1.1.1.31" evidence="6"/>
<dbReference type="InterPro" id="IPR029154">
    <property type="entry name" value="HIBADH-like_NADP-bd"/>
</dbReference>
<dbReference type="InterPro" id="IPR002204">
    <property type="entry name" value="3-OH-isobutyrate_DH-rel_CS"/>
</dbReference>
<keyword evidence="2 6" id="KW-0101">Branched-chain amino acid catabolism</keyword>
<dbReference type="UniPathway" id="UPA00362"/>
<feature type="domain" description="3-hydroxyisobutyrate dehydrogenase-like NAD-binding" evidence="8">
    <location>
        <begin position="173"/>
        <end position="298"/>
    </location>
</feature>
<dbReference type="PANTHER" id="PTHR22981:SF7">
    <property type="entry name" value="3-HYDROXYISOBUTYRATE DEHYDROGENASE, MITOCHONDRIAL"/>
    <property type="match status" value="1"/>
</dbReference>
<dbReference type="OrthoDB" id="9786703at2"/>
<dbReference type="PIRSF" id="PIRSF000103">
    <property type="entry name" value="HIBADH"/>
    <property type="match status" value="1"/>
</dbReference>
<dbReference type="Proteomes" id="UP000029224">
    <property type="component" value="Unassembled WGS sequence"/>
</dbReference>
<accession>A0A090T3C6</accession>
<dbReference type="Gene3D" id="3.40.50.720">
    <property type="entry name" value="NAD(P)-binding Rossmann-like Domain"/>
    <property type="match status" value="1"/>
</dbReference>
<dbReference type="NCBIfam" id="TIGR01692">
    <property type="entry name" value="HIBADH"/>
    <property type="match status" value="1"/>
</dbReference>
<dbReference type="InterPro" id="IPR036291">
    <property type="entry name" value="NAD(P)-bd_dom_sf"/>
</dbReference>
<evidence type="ECO:0000256" key="4">
    <source>
        <dbReference type="ARBA" id="ARBA00023027"/>
    </source>
</evidence>
<evidence type="ECO:0000256" key="1">
    <source>
        <dbReference type="ARBA" id="ARBA00009080"/>
    </source>
</evidence>
<gene>
    <name evidence="9" type="ORF">JCM19240_2384</name>
</gene>
<name>A0A090T3C6_9VIBR</name>
<dbReference type="GO" id="GO:0051287">
    <property type="term" value="F:NAD binding"/>
    <property type="evidence" value="ECO:0007669"/>
    <property type="project" value="InterPro"/>
</dbReference>
<comment type="caution">
    <text evidence="9">The sequence shown here is derived from an EMBL/GenBank/DDBJ whole genome shotgun (WGS) entry which is preliminary data.</text>
</comment>
<dbReference type="InterPro" id="IPR011548">
    <property type="entry name" value="HIBADH"/>
</dbReference>
<evidence type="ECO:0000313" key="10">
    <source>
        <dbReference type="Proteomes" id="UP000029224"/>
    </source>
</evidence>
<evidence type="ECO:0000256" key="3">
    <source>
        <dbReference type="ARBA" id="ARBA00023002"/>
    </source>
</evidence>
<dbReference type="SUPFAM" id="SSF48179">
    <property type="entry name" value="6-phosphogluconate dehydrogenase C-terminal domain-like"/>
    <property type="match status" value="1"/>
</dbReference>
<dbReference type="InterPro" id="IPR006115">
    <property type="entry name" value="6PGDH_NADP-bd"/>
</dbReference>
<keyword evidence="4 6" id="KW-0520">NAD</keyword>
<comment type="pathway">
    <text evidence="6">Amino-acid degradation; L-valine degradation.</text>
</comment>
<dbReference type="InterPro" id="IPR015815">
    <property type="entry name" value="HIBADH-related"/>
</dbReference>
<feature type="domain" description="6-phosphogluconate dehydrogenase NADP-binding" evidence="7">
    <location>
        <begin position="8"/>
        <end position="170"/>
    </location>
</feature>
<dbReference type="Pfam" id="PF03446">
    <property type="entry name" value="NAD_binding_2"/>
    <property type="match status" value="1"/>
</dbReference>
<evidence type="ECO:0000259" key="8">
    <source>
        <dbReference type="Pfam" id="PF14833"/>
    </source>
</evidence>
<dbReference type="FunFam" id="1.10.1040.10:FF:000006">
    <property type="entry name" value="3-hydroxyisobutyrate dehydrogenase"/>
    <property type="match status" value="1"/>
</dbReference>
<protein>
    <recommendedName>
        <fullName evidence="6">3-hydroxyisobutyrate dehydrogenase</fullName>
        <shortName evidence="6">HIBADH</shortName>
        <ecNumber evidence="6">1.1.1.31</ecNumber>
    </recommendedName>
</protein>
<evidence type="ECO:0000313" key="9">
    <source>
        <dbReference type="EMBL" id="GAL33688.1"/>
    </source>
</evidence>
<comment type="similarity">
    <text evidence="1 6">Belongs to the HIBADH-related family.</text>
</comment>
<keyword evidence="10" id="KW-1185">Reference proteome</keyword>
<organism evidence="9 10">
    <name type="scientific">Vibrio maritimus</name>
    <dbReference type="NCBI Taxonomy" id="990268"/>
    <lineage>
        <taxon>Bacteria</taxon>
        <taxon>Pseudomonadati</taxon>
        <taxon>Pseudomonadota</taxon>
        <taxon>Gammaproteobacteria</taxon>
        <taxon>Vibrionales</taxon>
        <taxon>Vibrionaceae</taxon>
        <taxon>Vibrio</taxon>
    </lineage>
</organism>
<dbReference type="InterPro" id="IPR013328">
    <property type="entry name" value="6PGD_dom2"/>
</dbReference>
<dbReference type="PROSITE" id="PS00895">
    <property type="entry name" value="3_HYDROXYISOBUT_DH"/>
    <property type="match status" value="1"/>
</dbReference>
<dbReference type="AlphaFoldDB" id="A0A090T3C6"/>
<dbReference type="Pfam" id="PF14833">
    <property type="entry name" value="NAD_binding_11"/>
    <property type="match status" value="1"/>
</dbReference>
<sequence>MSQPTDTKVAFIGLGNMGSPMANNLLKAGFSVQVYDRVSALSQPLGDKGALVCHSLEQVLDSASVVVTMLPASEHVKAVYLGCDDEKGTIELASSDTFLIDCSTIDPDSARLVSREAQNKGLEFVDAPVSGGVAGASAGTLTFIVGGSDEGFTKANNLLSFMGKNVFHAGKAGDGQMAKICNNLILGSVMAATCESLSLGMDNGLNPDVLSNIILQSSGRNWVLELYNPCPGVIEHAPASAQYTPGFMCKLMSKDLGLGLEAAKMSQSSVPMGALAHSLYALHNRNGNAELDFSSLFEFFRNKQ</sequence>
<feature type="active site" evidence="5">
    <location>
        <position position="179"/>
    </location>
</feature>
<dbReference type="EMBL" id="BBMT01000003">
    <property type="protein sequence ID" value="GAL33688.1"/>
    <property type="molecule type" value="Genomic_DNA"/>
</dbReference>
<dbReference type="GO" id="GO:0008442">
    <property type="term" value="F:3-hydroxyisobutyrate dehydrogenase activity"/>
    <property type="evidence" value="ECO:0007669"/>
    <property type="project" value="UniProtKB-EC"/>
</dbReference>